<comment type="similarity">
    <text evidence="2">Belongs to the membrane fusion protein (MFP) (TC 8.A.1) family.</text>
</comment>
<dbReference type="PANTHER" id="PTHR30386">
    <property type="entry name" value="MEMBRANE FUSION SUBUNIT OF EMRAB-TOLC MULTIDRUG EFFLUX PUMP"/>
    <property type="match status" value="1"/>
</dbReference>
<evidence type="ECO:0000256" key="8">
    <source>
        <dbReference type="SAM" id="Phobius"/>
    </source>
</evidence>
<dbReference type="InterPro" id="IPR006144">
    <property type="entry name" value="Secretion_HlyD_CS"/>
</dbReference>
<evidence type="ECO:0000256" key="4">
    <source>
        <dbReference type="ARBA" id="ARBA00022692"/>
    </source>
</evidence>
<evidence type="ECO:0000256" key="3">
    <source>
        <dbReference type="ARBA" id="ARBA00022448"/>
    </source>
</evidence>
<gene>
    <name evidence="10" type="ORF">J2W69_002517</name>
</gene>
<comment type="subcellular location">
    <subcellularLocation>
        <location evidence="1">Membrane</location>
        <topology evidence="1">Single-pass membrane protein</topology>
    </subcellularLocation>
</comment>
<dbReference type="RefSeq" id="WP_310278927.1">
    <property type="nucleotide sequence ID" value="NZ_JAVDWR010000008.1"/>
</dbReference>
<evidence type="ECO:0000313" key="10">
    <source>
        <dbReference type="EMBL" id="MDR7121560.1"/>
    </source>
</evidence>
<comment type="caution">
    <text evidence="10">The sequence shown here is derived from an EMBL/GenBank/DDBJ whole genome shotgun (WGS) entry which is preliminary data.</text>
</comment>
<protein>
    <submittedName>
        <fullName evidence="10">Membrane fusion protein</fullName>
    </submittedName>
</protein>
<dbReference type="Proteomes" id="UP001257909">
    <property type="component" value="Unassembled WGS sequence"/>
</dbReference>
<proteinExistence type="inferred from homology"/>
<feature type="coiled-coil region" evidence="7">
    <location>
        <begin position="137"/>
        <end position="164"/>
    </location>
</feature>
<dbReference type="EMBL" id="JAVDWR010000008">
    <property type="protein sequence ID" value="MDR7121560.1"/>
    <property type="molecule type" value="Genomic_DNA"/>
</dbReference>
<dbReference type="PANTHER" id="PTHR30386:SF28">
    <property type="entry name" value="EXPORTED PROTEIN"/>
    <property type="match status" value="1"/>
</dbReference>
<dbReference type="InterPro" id="IPR050739">
    <property type="entry name" value="MFP"/>
</dbReference>
<evidence type="ECO:0000259" key="9">
    <source>
        <dbReference type="Pfam" id="PF26002"/>
    </source>
</evidence>
<dbReference type="Gene3D" id="2.40.50.100">
    <property type="match status" value="1"/>
</dbReference>
<dbReference type="InterPro" id="IPR058982">
    <property type="entry name" value="Beta-barrel_AprE"/>
</dbReference>
<evidence type="ECO:0000256" key="5">
    <source>
        <dbReference type="ARBA" id="ARBA00022989"/>
    </source>
</evidence>
<evidence type="ECO:0000256" key="1">
    <source>
        <dbReference type="ARBA" id="ARBA00004167"/>
    </source>
</evidence>
<sequence>MTTEQSLFRPKALQAQQQRLEGQVSIVQPVSSSVLCFCLVFILFSLLLLLHQASFSRKETVLGYLKPSSGVVRIHSQRPAVLKQLYIQDGTLVQAGQKLALLSSDEYLAAGESLTDHLQNSLALQLALNTQKQHELLQSFAQQREQLSAQITNVKRQLAENQRQQQLLSQRIDIQNQRLLSQQELALKGHLPKLQLEQQQDQHLMLLQQLAEVQTLAQSILQQQIQWENQLQALPLEQQRQLQQLQAERFSFEQQKTELLARKEIVLTAPVAGRVTNLVVSAGQHLQGSQVLMQLLPESGFLYAQLLVPTRAFGFIQPGQTTWLRFDAFPYQRFGLYQGEISQLSKAVLMAQDPDSPVQIQEPVYQVQVRLNQQFIEAYGEQMPLQAGMLLSADIVLEQRSVLSWLLEPLVSLRGRFQI</sequence>
<organism evidence="10 11">
    <name type="scientific">Rheinheimera soli</name>
    <dbReference type="NCBI Taxonomy" id="443616"/>
    <lineage>
        <taxon>Bacteria</taxon>
        <taxon>Pseudomonadati</taxon>
        <taxon>Pseudomonadota</taxon>
        <taxon>Gammaproteobacteria</taxon>
        <taxon>Chromatiales</taxon>
        <taxon>Chromatiaceae</taxon>
        <taxon>Rheinheimera</taxon>
    </lineage>
</organism>
<evidence type="ECO:0000256" key="6">
    <source>
        <dbReference type="ARBA" id="ARBA00023136"/>
    </source>
</evidence>
<dbReference type="PROSITE" id="PS00543">
    <property type="entry name" value="HLYD_FAMILY"/>
    <property type="match status" value="1"/>
</dbReference>
<keyword evidence="7" id="KW-0175">Coiled coil</keyword>
<keyword evidence="3" id="KW-0813">Transport</keyword>
<dbReference type="Gene3D" id="2.40.30.170">
    <property type="match status" value="1"/>
</dbReference>
<evidence type="ECO:0000313" key="11">
    <source>
        <dbReference type="Proteomes" id="UP001257909"/>
    </source>
</evidence>
<reference evidence="10 11" key="1">
    <citation type="submission" date="2023-07" db="EMBL/GenBank/DDBJ databases">
        <title>Sorghum-associated microbial communities from plants grown in Nebraska, USA.</title>
        <authorList>
            <person name="Schachtman D."/>
        </authorList>
    </citation>
    <scope>NUCLEOTIDE SEQUENCE [LARGE SCALE GENOMIC DNA]</scope>
    <source>
        <strain evidence="10 11">4138</strain>
    </source>
</reference>
<dbReference type="PRINTS" id="PR01490">
    <property type="entry name" value="RTXTOXIND"/>
</dbReference>
<keyword evidence="4 8" id="KW-0812">Transmembrane</keyword>
<evidence type="ECO:0000256" key="2">
    <source>
        <dbReference type="ARBA" id="ARBA00009477"/>
    </source>
</evidence>
<keyword evidence="6 8" id="KW-0472">Membrane</keyword>
<accession>A0ABU1W130</accession>
<dbReference type="Pfam" id="PF26002">
    <property type="entry name" value="Beta-barrel_AprE"/>
    <property type="match status" value="1"/>
</dbReference>
<feature type="domain" description="AprE-like beta-barrel" evidence="9">
    <location>
        <begin position="303"/>
        <end position="396"/>
    </location>
</feature>
<name>A0ABU1W130_9GAMM</name>
<evidence type="ECO:0000256" key="7">
    <source>
        <dbReference type="SAM" id="Coils"/>
    </source>
</evidence>
<keyword evidence="5 8" id="KW-1133">Transmembrane helix</keyword>
<feature type="transmembrane region" description="Helical" evidence="8">
    <location>
        <begin position="30"/>
        <end position="50"/>
    </location>
</feature>
<keyword evidence="11" id="KW-1185">Reference proteome</keyword>